<dbReference type="PROSITE" id="PS00616">
    <property type="entry name" value="HIS_ACID_PHOSPHAT_1"/>
    <property type="match status" value="1"/>
</dbReference>
<reference evidence="1" key="1">
    <citation type="submission" date="2021-02" db="EMBL/GenBank/DDBJ databases">
        <authorList>
            <person name="Nowell W R."/>
        </authorList>
    </citation>
    <scope>NUCLEOTIDE SEQUENCE</scope>
</reference>
<dbReference type="Proteomes" id="UP000681967">
    <property type="component" value="Unassembled WGS sequence"/>
</dbReference>
<dbReference type="EMBL" id="CAJOBH010079480">
    <property type="protein sequence ID" value="CAF4510188.1"/>
    <property type="molecule type" value="Genomic_DNA"/>
</dbReference>
<dbReference type="InterPro" id="IPR033379">
    <property type="entry name" value="Acid_Pase_AS"/>
</dbReference>
<evidence type="ECO:0000313" key="2">
    <source>
        <dbReference type="EMBL" id="CAF4900869.1"/>
    </source>
</evidence>
<accession>A0A8S2XSQ0</accession>
<dbReference type="Proteomes" id="UP000676336">
    <property type="component" value="Unassembled WGS sequence"/>
</dbReference>
<feature type="non-terminal residue" evidence="1">
    <location>
        <position position="48"/>
    </location>
</feature>
<dbReference type="SUPFAM" id="SSF53254">
    <property type="entry name" value="Phosphoglycerate mutase-like"/>
    <property type="match status" value="1"/>
</dbReference>
<dbReference type="AlphaFoldDB" id="A0A8S2XSQ0"/>
<dbReference type="InterPro" id="IPR029033">
    <property type="entry name" value="His_PPase_superfam"/>
</dbReference>
<evidence type="ECO:0000313" key="1">
    <source>
        <dbReference type="EMBL" id="CAF4510188.1"/>
    </source>
</evidence>
<protein>
    <submittedName>
        <fullName evidence="1">Uncharacterized protein</fullName>
    </submittedName>
</protein>
<gene>
    <name evidence="1" type="ORF">BYL167_LOCUS36432</name>
    <name evidence="2" type="ORF">SMN809_LOCUS51744</name>
</gene>
<evidence type="ECO:0000313" key="3">
    <source>
        <dbReference type="Proteomes" id="UP000681967"/>
    </source>
</evidence>
<comment type="caution">
    <text evidence="1">The sequence shown here is derived from an EMBL/GenBank/DDBJ whole genome shotgun (WGS) entry which is preliminary data.</text>
</comment>
<sequence>MRQVAPTLSIPYPLAYQADDPPFVPTALGTRMELRCVIAVIRHGDRTP</sequence>
<dbReference type="EMBL" id="CAJOBI010174181">
    <property type="protein sequence ID" value="CAF4900869.1"/>
    <property type="molecule type" value="Genomic_DNA"/>
</dbReference>
<organism evidence="1 3">
    <name type="scientific">Rotaria magnacalcarata</name>
    <dbReference type="NCBI Taxonomy" id="392030"/>
    <lineage>
        <taxon>Eukaryota</taxon>
        <taxon>Metazoa</taxon>
        <taxon>Spiralia</taxon>
        <taxon>Gnathifera</taxon>
        <taxon>Rotifera</taxon>
        <taxon>Eurotatoria</taxon>
        <taxon>Bdelloidea</taxon>
        <taxon>Philodinida</taxon>
        <taxon>Philodinidae</taxon>
        <taxon>Rotaria</taxon>
    </lineage>
</organism>
<proteinExistence type="predicted"/>
<name>A0A8S2XSQ0_9BILA</name>